<dbReference type="InterPro" id="IPR003593">
    <property type="entry name" value="AAA+_ATPase"/>
</dbReference>
<evidence type="ECO:0000256" key="7">
    <source>
        <dbReference type="ARBA" id="ARBA00022967"/>
    </source>
</evidence>
<gene>
    <name evidence="10" type="ORF">WMQ36_20680</name>
</gene>
<keyword evidence="7" id="KW-1278">Translocase</keyword>
<dbReference type="SMART" id="SM00382">
    <property type="entry name" value="AAA"/>
    <property type="match status" value="2"/>
</dbReference>
<comment type="caution">
    <text evidence="10">The sequence shown here is derived from an EMBL/GenBank/DDBJ whole genome shotgun (WGS) entry which is preliminary data.</text>
</comment>
<dbReference type="Gene3D" id="3.40.50.300">
    <property type="entry name" value="P-loop containing nucleotide triphosphate hydrolases"/>
    <property type="match status" value="2"/>
</dbReference>
<dbReference type="PROSITE" id="PS50893">
    <property type="entry name" value="ABC_TRANSPORTER_2"/>
    <property type="match status" value="2"/>
</dbReference>
<keyword evidence="1" id="KW-0813">Transport</keyword>
<keyword evidence="11" id="KW-1185">Reference proteome</keyword>
<dbReference type="GO" id="GO:0005524">
    <property type="term" value="F:ATP binding"/>
    <property type="evidence" value="ECO:0007669"/>
    <property type="project" value="UniProtKB-KW"/>
</dbReference>
<keyword evidence="6 10" id="KW-0067">ATP-binding</keyword>
<dbReference type="PANTHER" id="PTHR43790:SF3">
    <property type="entry name" value="D-ALLOSE IMPORT ATP-BINDING PROTEIN ALSA-RELATED"/>
    <property type="match status" value="1"/>
</dbReference>
<dbReference type="EMBL" id="JBBMFM010000102">
    <property type="protein sequence ID" value="MEQ2427386.1"/>
    <property type="molecule type" value="Genomic_DNA"/>
</dbReference>
<dbReference type="InterPro" id="IPR050107">
    <property type="entry name" value="ABC_carbohydrate_import_ATPase"/>
</dbReference>
<dbReference type="Pfam" id="PF00005">
    <property type="entry name" value="ABC_tran"/>
    <property type="match status" value="2"/>
</dbReference>
<evidence type="ECO:0000256" key="1">
    <source>
        <dbReference type="ARBA" id="ARBA00022448"/>
    </source>
</evidence>
<feature type="domain" description="ABC transporter" evidence="9">
    <location>
        <begin position="254"/>
        <end position="499"/>
    </location>
</feature>
<protein>
    <submittedName>
        <fullName evidence="10">Sugar ABC transporter ATP-binding protein</fullName>
    </submittedName>
</protein>
<evidence type="ECO:0000313" key="11">
    <source>
        <dbReference type="Proteomes" id="UP001454086"/>
    </source>
</evidence>
<evidence type="ECO:0000313" key="10">
    <source>
        <dbReference type="EMBL" id="MEQ2427386.1"/>
    </source>
</evidence>
<proteinExistence type="predicted"/>
<dbReference type="CDD" id="cd03216">
    <property type="entry name" value="ABC_Carb_Monos_I"/>
    <property type="match status" value="1"/>
</dbReference>
<evidence type="ECO:0000259" key="9">
    <source>
        <dbReference type="PROSITE" id="PS50893"/>
    </source>
</evidence>
<keyword evidence="4" id="KW-0677">Repeat</keyword>
<organism evidence="10 11">
    <name type="scientific">Enterocloster hominis</name>
    <name type="common">ex Hitch et al. 2024</name>
    <dbReference type="NCBI Taxonomy" id="1917870"/>
    <lineage>
        <taxon>Bacteria</taxon>
        <taxon>Bacillati</taxon>
        <taxon>Bacillota</taxon>
        <taxon>Clostridia</taxon>
        <taxon>Lachnospirales</taxon>
        <taxon>Lachnospiraceae</taxon>
        <taxon>Enterocloster</taxon>
    </lineage>
</organism>
<dbReference type="InterPro" id="IPR017871">
    <property type="entry name" value="ABC_transporter-like_CS"/>
</dbReference>
<dbReference type="InterPro" id="IPR003439">
    <property type="entry name" value="ABC_transporter-like_ATP-bd"/>
</dbReference>
<keyword evidence="8" id="KW-0472">Membrane</keyword>
<keyword evidence="3" id="KW-0762">Sugar transport</keyword>
<accession>A0ABV1DAJ3</accession>
<dbReference type="RefSeq" id="WP_008722494.1">
    <property type="nucleotide sequence ID" value="NZ_JBBMFM010000102.1"/>
</dbReference>
<name>A0ABV1DAJ3_9FIRM</name>
<dbReference type="PROSITE" id="PS00211">
    <property type="entry name" value="ABC_TRANSPORTER_1"/>
    <property type="match status" value="1"/>
</dbReference>
<reference evidence="10 11" key="1">
    <citation type="submission" date="2024-03" db="EMBL/GenBank/DDBJ databases">
        <title>Human intestinal bacterial collection.</title>
        <authorList>
            <person name="Pauvert C."/>
            <person name="Hitch T.C.A."/>
            <person name="Clavel T."/>
        </authorList>
    </citation>
    <scope>NUCLEOTIDE SEQUENCE [LARGE SCALE GENOMIC DNA]</scope>
    <source>
        <strain evidence="10 11">CLA-SR-H021</strain>
    </source>
</reference>
<keyword evidence="5" id="KW-0547">Nucleotide-binding</keyword>
<dbReference type="CDD" id="cd03215">
    <property type="entry name" value="ABC_Carb_Monos_II"/>
    <property type="match status" value="1"/>
</dbReference>
<dbReference type="InterPro" id="IPR027417">
    <property type="entry name" value="P-loop_NTPase"/>
</dbReference>
<dbReference type="PANTHER" id="PTHR43790">
    <property type="entry name" value="CARBOHYDRATE TRANSPORT ATP-BINDING PROTEIN MG119-RELATED"/>
    <property type="match status" value="1"/>
</dbReference>
<evidence type="ECO:0000256" key="3">
    <source>
        <dbReference type="ARBA" id="ARBA00022597"/>
    </source>
</evidence>
<keyword evidence="2" id="KW-1003">Cell membrane</keyword>
<evidence type="ECO:0000256" key="6">
    <source>
        <dbReference type="ARBA" id="ARBA00022840"/>
    </source>
</evidence>
<evidence type="ECO:0000256" key="2">
    <source>
        <dbReference type="ARBA" id="ARBA00022475"/>
    </source>
</evidence>
<dbReference type="Proteomes" id="UP001454086">
    <property type="component" value="Unassembled WGS sequence"/>
</dbReference>
<evidence type="ECO:0000256" key="4">
    <source>
        <dbReference type="ARBA" id="ARBA00022737"/>
    </source>
</evidence>
<sequence>MAEEILKMVNITKRFAGITALDQVRFSCNKGEVHVLAGENGAGKSTILKILAGIHQADEGEIYFHGKKVTIRNPEQSQKLGIAMVFQELTLVGEMTVWENIYLNQEPVSFLGRIDKKGIKKNIQAAMERYKIHIDPDALVKNLSVAEQQMAEILKILVRDPELIILDEPTSALAKKEVMQLYQIVRNLIADGKTIIFISHRLEELFELGDRITVLKDGMYIGTRNMGDMNEDDLIRMMVGRSLSNIFPPPICDVDESQVIFEVKNLSDTGRKLDHVSFQVHKGEILGIAGLQGHGQTELLNAISGLHQLEEGEIIVNGKRANIKNAGQAIANGIALVPSDRKNQGLMLELSNRHNLSISSMKKRMKACFIDRKAEQAFGEVMTAKLSIKMGSLELPVSSLSGGNQQKVVLGKELATEPRVILFDEPTRGIDVEAKREFYQIMHDLAAQGVAVVMNSSDMMEVIGMSSRVMVMYEGRTSGMLDKDELTEELIMQLGMGMGKDRKAGARA</sequence>
<evidence type="ECO:0000256" key="8">
    <source>
        <dbReference type="ARBA" id="ARBA00023136"/>
    </source>
</evidence>
<evidence type="ECO:0000256" key="5">
    <source>
        <dbReference type="ARBA" id="ARBA00022741"/>
    </source>
</evidence>
<feature type="domain" description="ABC transporter" evidence="9">
    <location>
        <begin position="6"/>
        <end position="242"/>
    </location>
</feature>
<dbReference type="SUPFAM" id="SSF52540">
    <property type="entry name" value="P-loop containing nucleoside triphosphate hydrolases"/>
    <property type="match status" value="2"/>
</dbReference>